<name>B4JIY7_DROGR</name>
<dbReference type="Pfam" id="PF22937">
    <property type="entry name" value="PDXDC1-like_cen2"/>
    <property type="match status" value="1"/>
</dbReference>
<evidence type="ECO:0000313" key="10">
    <source>
        <dbReference type="EMBL" id="EDV99551.1"/>
    </source>
</evidence>
<feature type="region of interest" description="Disordered" evidence="7">
    <location>
        <begin position="1"/>
        <end position="36"/>
    </location>
</feature>
<dbReference type="EMBL" id="CH916370">
    <property type="protein sequence ID" value="EDV99551.1"/>
    <property type="molecule type" value="Genomic_DNA"/>
</dbReference>
<evidence type="ECO:0000256" key="5">
    <source>
        <dbReference type="ARBA" id="ARBA00023239"/>
    </source>
</evidence>
<evidence type="ECO:0000256" key="7">
    <source>
        <dbReference type="SAM" id="MobiDB-lite"/>
    </source>
</evidence>
<keyword evidence="4" id="KW-0663">Pyridoxal phosphate</keyword>
<evidence type="ECO:0000259" key="9">
    <source>
        <dbReference type="Pfam" id="PF22937"/>
    </source>
</evidence>
<organism evidence="11">
    <name type="scientific">Drosophila grimshawi</name>
    <name type="common">Hawaiian fruit fly</name>
    <name type="synonym">Idiomyia grimshawi</name>
    <dbReference type="NCBI Taxonomy" id="7222"/>
    <lineage>
        <taxon>Eukaryota</taxon>
        <taxon>Metazoa</taxon>
        <taxon>Ecdysozoa</taxon>
        <taxon>Arthropoda</taxon>
        <taxon>Hexapoda</taxon>
        <taxon>Insecta</taxon>
        <taxon>Pterygota</taxon>
        <taxon>Neoptera</taxon>
        <taxon>Endopterygota</taxon>
        <taxon>Diptera</taxon>
        <taxon>Brachycera</taxon>
        <taxon>Muscomorpha</taxon>
        <taxon>Ephydroidea</taxon>
        <taxon>Drosophilidae</taxon>
        <taxon>Drosophila</taxon>
        <taxon>Hawaiian Drosophila</taxon>
    </lineage>
</organism>
<dbReference type="InterPro" id="IPR002129">
    <property type="entry name" value="PyrdxlP-dep_de-COase"/>
</dbReference>
<evidence type="ECO:0000256" key="4">
    <source>
        <dbReference type="ARBA" id="ARBA00022898"/>
    </source>
</evidence>
<dbReference type="Pfam" id="PF22930">
    <property type="entry name" value="PDXDC1-like_cen"/>
    <property type="match status" value="1"/>
</dbReference>
<evidence type="ECO:0000313" key="11">
    <source>
        <dbReference type="Proteomes" id="UP000001070"/>
    </source>
</evidence>
<dbReference type="InterPro" id="IPR015424">
    <property type="entry name" value="PyrdxlP-dep_Trfase"/>
</dbReference>
<feature type="domain" description="PDXDC1/PDXD2 second" evidence="8">
    <location>
        <begin position="469"/>
        <end position="576"/>
    </location>
</feature>
<comment type="similarity">
    <text evidence="2">Belongs to the group II decarboxylase family.</text>
</comment>
<keyword evidence="5" id="KW-0456">Lyase</keyword>
<comment type="cofactor">
    <cofactor evidence="1">
        <name>pyridoxal 5'-phosphate</name>
        <dbReference type="ChEBI" id="CHEBI:597326"/>
    </cofactor>
</comment>
<evidence type="ECO:0000259" key="8">
    <source>
        <dbReference type="Pfam" id="PF22930"/>
    </source>
</evidence>
<dbReference type="FunCoup" id="B4JIY7">
    <property type="interactions" value="2051"/>
</dbReference>
<dbReference type="PANTHER" id="PTHR42735:SF1">
    <property type="entry name" value="PYRIDOXAL-DEPENDENT DECARBOXYLASE DOMAIN-CONTAINING PROTEIN 1-RELATED"/>
    <property type="match status" value="1"/>
</dbReference>
<feature type="compositionally biased region" description="Low complexity" evidence="7">
    <location>
        <begin position="67"/>
        <end position="90"/>
    </location>
</feature>
<reference evidence="10 11" key="1">
    <citation type="journal article" date="2007" name="Nature">
        <title>Evolution of genes and genomes on the Drosophila phylogeny.</title>
        <authorList>
            <consortium name="Drosophila 12 Genomes Consortium"/>
            <person name="Clark A.G."/>
            <person name="Eisen M.B."/>
            <person name="Smith D.R."/>
            <person name="Bergman C.M."/>
            <person name="Oliver B."/>
            <person name="Markow T.A."/>
            <person name="Kaufman T.C."/>
            <person name="Kellis M."/>
            <person name="Gelbart W."/>
            <person name="Iyer V.N."/>
            <person name="Pollard D.A."/>
            <person name="Sackton T.B."/>
            <person name="Larracuente A.M."/>
            <person name="Singh N.D."/>
            <person name="Abad J.P."/>
            <person name="Abt D.N."/>
            <person name="Adryan B."/>
            <person name="Aguade M."/>
            <person name="Akashi H."/>
            <person name="Anderson W.W."/>
            <person name="Aquadro C.F."/>
            <person name="Ardell D.H."/>
            <person name="Arguello R."/>
            <person name="Artieri C.G."/>
            <person name="Barbash D.A."/>
            <person name="Barker D."/>
            <person name="Barsanti P."/>
            <person name="Batterham P."/>
            <person name="Batzoglou S."/>
            <person name="Begun D."/>
            <person name="Bhutkar A."/>
            <person name="Blanco E."/>
            <person name="Bosak S.A."/>
            <person name="Bradley R.K."/>
            <person name="Brand A.D."/>
            <person name="Brent M.R."/>
            <person name="Brooks A.N."/>
            <person name="Brown R.H."/>
            <person name="Butlin R.K."/>
            <person name="Caggese C."/>
            <person name="Calvi B.R."/>
            <person name="Bernardo de Carvalho A."/>
            <person name="Caspi A."/>
            <person name="Castrezana S."/>
            <person name="Celniker S.E."/>
            <person name="Chang J.L."/>
            <person name="Chapple C."/>
            <person name="Chatterji S."/>
            <person name="Chinwalla A."/>
            <person name="Civetta A."/>
            <person name="Clifton S.W."/>
            <person name="Comeron J.M."/>
            <person name="Costello J.C."/>
            <person name="Coyne J.A."/>
            <person name="Daub J."/>
            <person name="David R.G."/>
            <person name="Delcher A.L."/>
            <person name="Delehaunty K."/>
            <person name="Do C.B."/>
            <person name="Ebling H."/>
            <person name="Edwards K."/>
            <person name="Eickbush T."/>
            <person name="Evans J.D."/>
            <person name="Filipski A."/>
            <person name="Findeiss S."/>
            <person name="Freyhult E."/>
            <person name="Fulton L."/>
            <person name="Fulton R."/>
            <person name="Garcia A.C."/>
            <person name="Gardiner A."/>
            <person name="Garfield D.A."/>
            <person name="Garvin B.E."/>
            <person name="Gibson G."/>
            <person name="Gilbert D."/>
            <person name="Gnerre S."/>
            <person name="Godfrey J."/>
            <person name="Good R."/>
            <person name="Gotea V."/>
            <person name="Gravely B."/>
            <person name="Greenberg A.J."/>
            <person name="Griffiths-Jones S."/>
            <person name="Gross S."/>
            <person name="Guigo R."/>
            <person name="Gustafson E.A."/>
            <person name="Haerty W."/>
            <person name="Hahn M.W."/>
            <person name="Halligan D.L."/>
            <person name="Halpern A.L."/>
            <person name="Halter G.M."/>
            <person name="Han M.V."/>
            <person name="Heger A."/>
            <person name="Hillier L."/>
            <person name="Hinrichs A.S."/>
            <person name="Holmes I."/>
            <person name="Hoskins R.A."/>
            <person name="Hubisz M.J."/>
            <person name="Hultmark D."/>
            <person name="Huntley M.A."/>
            <person name="Jaffe D.B."/>
            <person name="Jagadeeshan S."/>
            <person name="Jeck W.R."/>
            <person name="Johnson J."/>
            <person name="Jones C.D."/>
            <person name="Jordan W.C."/>
            <person name="Karpen G.H."/>
            <person name="Kataoka E."/>
            <person name="Keightley P.D."/>
            <person name="Kheradpour P."/>
            <person name="Kirkness E.F."/>
            <person name="Koerich L.B."/>
            <person name="Kristiansen K."/>
            <person name="Kudrna D."/>
            <person name="Kulathinal R.J."/>
            <person name="Kumar S."/>
            <person name="Kwok R."/>
            <person name="Lander E."/>
            <person name="Langley C.H."/>
            <person name="Lapoint R."/>
            <person name="Lazzaro B.P."/>
            <person name="Lee S.J."/>
            <person name="Levesque L."/>
            <person name="Li R."/>
            <person name="Lin C.F."/>
            <person name="Lin M.F."/>
            <person name="Lindblad-Toh K."/>
            <person name="Llopart A."/>
            <person name="Long M."/>
            <person name="Low L."/>
            <person name="Lozovsky E."/>
            <person name="Lu J."/>
            <person name="Luo M."/>
            <person name="Machado C.A."/>
            <person name="Makalowski W."/>
            <person name="Marzo M."/>
            <person name="Matsuda M."/>
            <person name="Matzkin L."/>
            <person name="McAllister B."/>
            <person name="McBride C.S."/>
            <person name="McKernan B."/>
            <person name="McKernan K."/>
            <person name="Mendez-Lago M."/>
            <person name="Minx P."/>
            <person name="Mollenhauer M.U."/>
            <person name="Montooth K."/>
            <person name="Mount S.M."/>
            <person name="Mu X."/>
            <person name="Myers E."/>
            <person name="Negre B."/>
            <person name="Newfeld S."/>
            <person name="Nielsen R."/>
            <person name="Noor M.A."/>
            <person name="O'Grady P."/>
            <person name="Pachter L."/>
            <person name="Papaceit M."/>
            <person name="Parisi M.J."/>
            <person name="Parisi M."/>
            <person name="Parts L."/>
            <person name="Pedersen J.S."/>
            <person name="Pesole G."/>
            <person name="Phillippy A.M."/>
            <person name="Ponting C.P."/>
            <person name="Pop M."/>
            <person name="Porcelli D."/>
            <person name="Powell J.R."/>
            <person name="Prohaska S."/>
            <person name="Pruitt K."/>
            <person name="Puig M."/>
            <person name="Quesneville H."/>
            <person name="Ram K.R."/>
            <person name="Rand D."/>
            <person name="Rasmussen M.D."/>
            <person name="Reed L.K."/>
            <person name="Reenan R."/>
            <person name="Reily A."/>
            <person name="Remington K.A."/>
            <person name="Rieger T.T."/>
            <person name="Ritchie M.G."/>
            <person name="Robin C."/>
            <person name="Rogers Y.H."/>
            <person name="Rohde C."/>
            <person name="Rozas J."/>
            <person name="Rubenfield M.J."/>
            <person name="Ruiz A."/>
            <person name="Russo S."/>
            <person name="Salzberg S.L."/>
            <person name="Sanchez-Gracia A."/>
            <person name="Saranga D.J."/>
            <person name="Sato H."/>
            <person name="Schaeffer S.W."/>
            <person name="Schatz M.C."/>
            <person name="Schlenke T."/>
            <person name="Schwartz R."/>
            <person name="Segarra C."/>
            <person name="Singh R.S."/>
            <person name="Sirot L."/>
            <person name="Sirota M."/>
            <person name="Sisneros N.B."/>
            <person name="Smith C.D."/>
            <person name="Smith T.F."/>
            <person name="Spieth J."/>
            <person name="Stage D.E."/>
            <person name="Stark A."/>
            <person name="Stephan W."/>
            <person name="Strausberg R.L."/>
            <person name="Strempel S."/>
            <person name="Sturgill D."/>
            <person name="Sutton G."/>
            <person name="Sutton G.G."/>
            <person name="Tao W."/>
            <person name="Teichmann S."/>
            <person name="Tobari Y.N."/>
            <person name="Tomimura Y."/>
            <person name="Tsolas J.M."/>
            <person name="Valente V.L."/>
            <person name="Venter E."/>
            <person name="Venter J.C."/>
            <person name="Vicario S."/>
            <person name="Vieira F.G."/>
            <person name="Vilella A.J."/>
            <person name="Villasante A."/>
            <person name="Walenz B."/>
            <person name="Wang J."/>
            <person name="Wasserman M."/>
            <person name="Watts T."/>
            <person name="Wilson D."/>
            <person name="Wilson R.K."/>
            <person name="Wing R.A."/>
            <person name="Wolfner M.F."/>
            <person name="Wong A."/>
            <person name="Wong G.K."/>
            <person name="Wu C.I."/>
            <person name="Wu G."/>
            <person name="Yamamoto D."/>
            <person name="Yang H.P."/>
            <person name="Yang S.P."/>
            <person name="Yorke J.A."/>
            <person name="Yoshida K."/>
            <person name="Zdobnov E."/>
            <person name="Zhang P."/>
            <person name="Zhang Y."/>
            <person name="Zimin A.V."/>
            <person name="Baldwin J."/>
            <person name="Abdouelleil A."/>
            <person name="Abdulkadir J."/>
            <person name="Abebe A."/>
            <person name="Abera B."/>
            <person name="Abreu J."/>
            <person name="Acer S.C."/>
            <person name="Aftuck L."/>
            <person name="Alexander A."/>
            <person name="An P."/>
            <person name="Anderson E."/>
            <person name="Anderson S."/>
            <person name="Arachi H."/>
            <person name="Azer M."/>
            <person name="Bachantsang P."/>
            <person name="Barry A."/>
            <person name="Bayul T."/>
            <person name="Berlin A."/>
            <person name="Bessette D."/>
            <person name="Bloom T."/>
            <person name="Blye J."/>
            <person name="Boguslavskiy L."/>
            <person name="Bonnet C."/>
            <person name="Boukhgalter B."/>
            <person name="Bourzgui I."/>
            <person name="Brown A."/>
            <person name="Cahill P."/>
            <person name="Channer S."/>
            <person name="Cheshatsang Y."/>
            <person name="Chuda L."/>
            <person name="Citroen M."/>
            <person name="Collymore A."/>
            <person name="Cooke P."/>
            <person name="Costello M."/>
            <person name="D'Aco K."/>
            <person name="Daza R."/>
            <person name="De Haan G."/>
            <person name="DeGray S."/>
            <person name="DeMaso C."/>
            <person name="Dhargay N."/>
            <person name="Dooley K."/>
            <person name="Dooley E."/>
            <person name="Doricent M."/>
            <person name="Dorje P."/>
            <person name="Dorjee K."/>
            <person name="Dupes A."/>
            <person name="Elong R."/>
            <person name="Falk J."/>
            <person name="Farina A."/>
            <person name="Faro S."/>
            <person name="Ferguson D."/>
            <person name="Fisher S."/>
            <person name="Foley C.D."/>
            <person name="Franke A."/>
            <person name="Friedrich D."/>
            <person name="Gadbois L."/>
            <person name="Gearin G."/>
            <person name="Gearin C.R."/>
            <person name="Giannoukos G."/>
            <person name="Goode T."/>
            <person name="Graham J."/>
            <person name="Grandbois E."/>
            <person name="Grewal S."/>
            <person name="Gyaltsen K."/>
            <person name="Hafez N."/>
            <person name="Hagos B."/>
            <person name="Hall J."/>
            <person name="Henson C."/>
            <person name="Hollinger A."/>
            <person name="Honan T."/>
            <person name="Huard M.D."/>
            <person name="Hughes L."/>
            <person name="Hurhula B."/>
            <person name="Husby M.E."/>
            <person name="Kamat A."/>
            <person name="Kanga B."/>
            <person name="Kashin S."/>
            <person name="Khazanovich D."/>
            <person name="Kisner P."/>
            <person name="Lance K."/>
            <person name="Lara M."/>
            <person name="Lee W."/>
            <person name="Lennon N."/>
            <person name="Letendre F."/>
            <person name="LeVine R."/>
            <person name="Lipovsky A."/>
            <person name="Liu X."/>
            <person name="Liu J."/>
            <person name="Liu S."/>
            <person name="Lokyitsang T."/>
            <person name="Lokyitsang Y."/>
            <person name="Lubonja R."/>
            <person name="Lui A."/>
            <person name="MacDonald P."/>
            <person name="Magnisalis V."/>
            <person name="Maru K."/>
            <person name="Matthews C."/>
            <person name="McCusker W."/>
            <person name="McDonough S."/>
            <person name="Mehta T."/>
            <person name="Meldrim J."/>
            <person name="Meneus L."/>
            <person name="Mihai O."/>
            <person name="Mihalev A."/>
            <person name="Mihova T."/>
            <person name="Mittelman R."/>
            <person name="Mlenga V."/>
            <person name="Montmayeur A."/>
            <person name="Mulrain L."/>
            <person name="Navidi A."/>
            <person name="Naylor J."/>
            <person name="Negash T."/>
            <person name="Nguyen T."/>
            <person name="Nguyen N."/>
            <person name="Nicol R."/>
            <person name="Norbu C."/>
            <person name="Norbu N."/>
            <person name="Novod N."/>
            <person name="O'Neill B."/>
            <person name="Osman S."/>
            <person name="Markiewicz E."/>
            <person name="Oyono O.L."/>
            <person name="Patti C."/>
            <person name="Phunkhang P."/>
            <person name="Pierre F."/>
            <person name="Priest M."/>
            <person name="Raghuraman S."/>
            <person name="Rege F."/>
            <person name="Reyes R."/>
            <person name="Rise C."/>
            <person name="Rogov P."/>
            <person name="Ross K."/>
            <person name="Ryan E."/>
            <person name="Settipalli S."/>
            <person name="Shea T."/>
            <person name="Sherpa N."/>
            <person name="Shi L."/>
            <person name="Shih D."/>
            <person name="Sparrow T."/>
            <person name="Spaulding J."/>
            <person name="Stalker J."/>
            <person name="Stange-Thomann N."/>
            <person name="Stavropoulos S."/>
            <person name="Stone C."/>
            <person name="Strader C."/>
            <person name="Tesfaye S."/>
            <person name="Thomson T."/>
            <person name="Thoulutsang Y."/>
            <person name="Thoulutsang D."/>
            <person name="Topham K."/>
            <person name="Topping I."/>
            <person name="Tsamla T."/>
            <person name="Vassiliev H."/>
            <person name="Vo A."/>
            <person name="Wangchuk T."/>
            <person name="Wangdi T."/>
            <person name="Weiand M."/>
            <person name="Wilkinson J."/>
            <person name="Wilson A."/>
            <person name="Yadav S."/>
            <person name="Young G."/>
            <person name="Yu Q."/>
            <person name="Zembek L."/>
            <person name="Zhong D."/>
            <person name="Zimmer A."/>
            <person name="Zwirko Z."/>
            <person name="Jaffe D.B."/>
            <person name="Alvarez P."/>
            <person name="Brockman W."/>
            <person name="Butler J."/>
            <person name="Chin C."/>
            <person name="Gnerre S."/>
            <person name="Grabherr M."/>
            <person name="Kleber M."/>
            <person name="Mauceli E."/>
            <person name="MacCallum I."/>
        </authorList>
    </citation>
    <scope>NUCLEOTIDE SEQUENCE [LARGE SCALE GENOMIC DNA]</scope>
    <source>
        <strain evidence="11">Tucson 15287-2541.00</strain>
    </source>
</reference>
<accession>B4JIY7</accession>
<dbReference type="GO" id="GO:0019752">
    <property type="term" value="P:carboxylic acid metabolic process"/>
    <property type="evidence" value="ECO:0007669"/>
    <property type="project" value="InterPro"/>
</dbReference>
<dbReference type="InterPro" id="IPR055103">
    <property type="entry name" value="PDXDC1-like_2nd"/>
</dbReference>
<dbReference type="PhylomeDB" id="B4JIY7"/>
<feature type="compositionally biased region" description="Basic and acidic residues" evidence="7">
    <location>
        <begin position="95"/>
        <end position="105"/>
    </location>
</feature>
<sequence length="888" mass="95574">MSAAGVVDEPSSAAAQQPASTTETSSPTTAATTTTLPVAEIAASSIRSGLAELELRSSQVLQRLENVKAVPGSPSKVSSGGLSDSQSQSAPEQHSLQDEETHETRTSAADIVLSTQLRQEHRVPSDILKSLELLVAYAENDDDSEFPLPALDDVSHLALISHSIVAYLSHLDRHHLLRVTNSISGDATRWLGALFHFGNAASSFHADNADAVLRTVRLAIVARCPGYLEGGIPALAHPCFYISDNTTPVRLQYACRQLGISLDAIKIIPEDSKYGTMDVNHLQKQVHLDLAANRTPLLVVADIGASLCGYVDNLQLLRDVCKAQNMWLHASGHGLAALVCAQRPGNVHDVLHSMALNLGSWLGVPSLPIVLLHRPLQNSALSAFESDPILSRRLSALSLWTSLQALGRKAIAERLHVAFQTCSILFEIASKCEGIRVLSHTPGAQTGAPLADVINSPFDVNALFDASAPVVVYQFDGSTTIPISSGAEPTAVTGLRPLEKVNNASYFDRLNSWLGQILQRDCPNFDFEVIEHTAHGSCIRYCPLELGLGEQPPSSENLESFAQSLEAHVDILRATIKHKARFMYLVERSDVLRLVPLPEWAGMGGVRFVPEGWESLLTDQAKTELNKLNIDLVEALKSTDNAFSLGEGTDGLICVRFGMVTHETEVEELLDLVVTVGKSVQENSRVLDTMSEIVKKGIEAATADLQRESEEKLWQEGILRHVPVVGRVFNWWSPPAKESGIKGRSLNLTQGVVESTENIYKYHMQMSGETAHQLPANRSPPTPMIQTPVVSTAAPPIFPTVEPVITETPESASPVAATPPATLISATASAAAATAAISNHVDRVRTVSQSSAGSSSVPELVAVNCAINNNKLNNDLGQAQTNEEQRQA</sequence>
<feature type="region of interest" description="Disordered" evidence="7">
    <location>
        <begin position="66"/>
        <end position="105"/>
    </location>
</feature>
<dbReference type="SUPFAM" id="SSF53383">
    <property type="entry name" value="PLP-dependent transferases"/>
    <property type="match status" value="1"/>
</dbReference>
<dbReference type="STRING" id="7222.B4JIY7"/>
<dbReference type="InParanoid" id="B4JIY7"/>
<evidence type="ECO:0000256" key="1">
    <source>
        <dbReference type="ARBA" id="ARBA00001933"/>
    </source>
</evidence>
<keyword evidence="3" id="KW-0210">Decarboxylase</keyword>
<dbReference type="eggNOG" id="KOG0630">
    <property type="taxonomic scope" value="Eukaryota"/>
</dbReference>
<dbReference type="OrthoDB" id="2161780at2759"/>
<dbReference type="PANTHER" id="PTHR42735">
    <property type="match status" value="1"/>
</dbReference>
<dbReference type="GO" id="GO:0016831">
    <property type="term" value="F:carboxy-lyase activity"/>
    <property type="evidence" value="ECO:0007669"/>
    <property type="project" value="UniProtKB-KW"/>
</dbReference>
<dbReference type="OMA" id="RLQYACR"/>
<dbReference type="InterPro" id="IPR055102">
    <property type="entry name" value="PDXDC1-like_3rd"/>
</dbReference>
<evidence type="ECO:0000256" key="6">
    <source>
        <dbReference type="ARBA" id="ARBA00047190"/>
    </source>
</evidence>
<evidence type="ECO:0000256" key="3">
    <source>
        <dbReference type="ARBA" id="ARBA00022793"/>
    </source>
</evidence>
<dbReference type="Pfam" id="PF00282">
    <property type="entry name" value="Pyridoxal_deC"/>
    <property type="match status" value="1"/>
</dbReference>
<feature type="compositionally biased region" description="Low complexity" evidence="7">
    <location>
        <begin position="9"/>
        <end position="35"/>
    </location>
</feature>
<dbReference type="AlphaFoldDB" id="B4JIY7"/>
<proteinExistence type="inferred from homology"/>
<dbReference type="HOGENOM" id="CLU_014327_1_0_1"/>
<dbReference type="FunFam" id="3.40.640.10:FF:000156">
    <property type="entry name" value="Uncharacterized protein, isoform A"/>
    <property type="match status" value="1"/>
</dbReference>
<evidence type="ECO:0000256" key="2">
    <source>
        <dbReference type="ARBA" id="ARBA00009533"/>
    </source>
</evidence>
<protein>
    <recommendedName>
        <fullName evidence="6">Pyridoxal-dependent decarboxylase domain-containing protein 1</fullName>
    </recommendedName>
</protein>
<dbReference type="Gene3D" id="3.40.640.10">
    <property type="entry name" value="Type I PLP-dependent aspartate aminotransferase-like (Major domain)"/>
    <property type="match status" value="1"/>
</dbReference>
<keyword evidence="11" id="KW-1185">Reference proteome</keyword>
<feature type="domain" description="PDXDC1-like third" evidence="9">
    <location>
        <begin position="582"/>
        <end position="685"/>
    </location>
</feature>
<gene>
    <name evidence="10" type="primary">Dgri\GH12364</name>
    <name evidence="10" type="ORF">Dgri_GH12364</name>
</gene>
<dbReference type="InterPro" id="IPR015421">
    <property type="entry name" value="PyrdxlP-dep_Trfase_major"/>
</dbReference>
<dbReference type="KEGG" id="dgr:6564586"/>
<dbReference type="InterPro" id="IPR050477">
    <property type="entry name" value="GrpII_AminoAcid_Decarb"/>
</dbReference>
<dbReference type="GO" id="GO:0030170">
    <property type="term" value="F:pyridoxal phosphate binding"/>
    <property type="evidence" value="ECO:0007669"/>
    <property type="project" value="InterPro"/>
</dbReference>
<dbReference type="Proteomes" id="UP000001070">
    <property type="component" value="Unassembled WGS sequence"/>
</dbReference>